<reference evidence="1" key="1">
    <citation type="submission" date="2019-12" db="EMBL/GenBank/DDBJ databases">
        <authorList>
            <person name="zhang j."/>
            <person name="sun C.M."/>
        </authorList>
    </citation>
    <scope>NUCLEOTIDE SEQUENCE</scope>
    <source>
        <strain evidence="1">NS-1</strain>
    </source>
</reference>
<dbReference type="AlphaFoldDB" id="A0A8A7KCD6"/>
<dbReference type="Proteomes" id="UP000665020">
    <property type="component" value="Chromosome"/>
</dbReference>
<keyword evidence="2" id="KW-1185">Reference proteome</keyword>
<dbReference type="SUPFAM" id="SSF140500">
    <property type="entry name" value="BAS1536-like"/>
    <property type="match status" value="1"/>
</dbReference>
<dbReference type="Gene3D" id="4.10.280.10">
    <property type="entry name" value="Helix-loop-helix DNA-binding domain"/>
    <property type="match status" value="1"/>
</dbReference>
<gene>
    <name evidence="1" type="ORF">GM661_13530</name>
</gene>
<proteinExistence type="predicted"/>
<accession>A0A8A7KCD6</accession>
<dbReference type="GO" id="GO:0043937">
    <property type="term" value="P:regulation of sporulation"/>
    <property type="evidence" value="ECO:0007669"/>
    <property type="project" value="InterPro"/>
</dbReference>
<dbReference type="EMBL" id="CP046640">
    <property type="protein sequence ID" value="QTL98910.1"/>
    <property type="molecule type" value="Genomic_DNA"/>
</dbReference>
<evidence type="ECO:0000313" key="2">
    <source>
        <dbReference type="Proteomes" id="UP000665020"/>
    </source>
</evidence>
<dbReference type="InterPro" id="IPR018540">
    <property type="entry name" value="Spo0E-like"/>
</dbReference>
<dbReference type="Pfam" id="PF09388">
    <property type="entry name" value="SpoOE-like"/>
    <property type="match status" value="1"/>
</dbReference>
<name>A0A8A7KCD6_9FIRM</name>
<organism evidence="1 2">
    <name type="scientific">Iocasia fonsfrigidae</name>
    <dbReference type="NCBI Taxonomy" id="2682810"/>
    <lineage>
        <taxon>Bacteria</taxon>
        <taxon>Bacillati</taxon>
        <taxon>Bacillota</taxon>
        <taxon>Clostridia</taxon>
        <taxon>Halanaerobiales</taxon>
        <taxon>Halanaerobiaceae</taxon>
        <taxon>Iocasia</taxon>
    </lineage>
</organism>
<sequence length="56" mass="6550">MDVIDERNDPTLNKINTLKNQVKDEVMKLTLTSPKVLEVSQKIDKFIYQVMKDQRG</sequence>
<dbReference type="InterPro" id="IPR036638">
    <property type="entry name" value="HLH_DNA-bd_sf"/>
</dbReference>
<dbReference type="GO" id="GO:0046983">
    <property type="term" value="F:protein dimerization activity"/>
    <property type="evidence" value="ECO:0007669"/>
    <property type="project" value="InterPro"/>
</dbReference>
<dbReference type="KEGG" id="ifn:GM661_13530"/>
<dbReference type="InterPro" id="IPR037208">
    <property type="entry name" value="Spo0E-like_sf"/>
</dbReference>
<protein>
    <submittedName>
        <fullName evidence="1">Spo0E family sporulation regulatory protein-aspartic acid phosphatase</fullName>
    </submittedName>
</protein>
<evidence type="ECO:0000313" key="1">
    <source>
        <dbReference type="EMBL" id="QTL98910.1"/>
    </source>
</evidence>